<dbReference type="OrthoDB" id="158990at2"/>
<dbReference type="EMBL" id="AP018449">
    <property type="protein sequence ID" value="BBB89788.1"/>
    <property type="molecule type" value="Genomic_DNA"/>
</dbReference>
<feature type="binding site" evidence="2">
    <location>
        <position position="129"/>
    </location>
    <ligand>
        <name>substrate</name>
    </ligand>
</feature>
<dbReference type="SUPFAM" id="SSF110857">
    <property type="entry name" value="Gamma-glutamyl cyclotransferase-like"/>
    <property type="match status" value="1"/>
</dbReference>
<gene>
    <name evidence="3" type="ORF">MAMMFC1_00422</name>
</gene>
<evidence type="ECO:0000256" key="1">
    <source>
        <dbReference type="ARBA" id="ARBA00023239"/>
    </source>
</evidence>
<dbReference type="GO" id="GO:0003839">
    <property type="term" value="F:gamma-glutamylcyclotransferase activity"/>
    <property type="evidence" value="ECO:0007669"/>
    <property type="project" value="InterPro"/>
</dbReference>
<evidence type="ECO:0008006" key="5">
    <source>
        <dbReference type="Google" id="ProtNLM"/>
    </source>
</evidence>
<dbReference type="InterPro" id="IPR013024">
    <property type="entry name" value="GGCT-like"/>
</dbReference>
<dbReference type="Gene3D" id="3.10.490.10">
    <property type="entry name" value="Gamma-glutamyl cyclotransferase-like"/>
    <property type="match status" value="1"/>
</dbReference>
<organism evidence="3 4">
    <name type="scientific">Methylomusa anaerophila</name>
    <dbReference type="NCBI Taxonomy" id="1930071"/>
    <lineage>
        <taxon>Bacteria</taxon>
        <taxon>Bacillati</taxon>
        <taxon>Bacillota</taxon>
        <taxon>Negativicutes</taxon>
        <taxon>Selenomonadales</taxon>
        <taxon>Sporomusaceae</taxon>
        <taxon>Methylomusa</taxon>
    </lineage>
</organism>
<dbReference type="AlphaFoldDB" id="A0A348AFE0"/>
<dbReference type="InterPro" id="IPR017939">
    <property type="entry name" value="G-Glutamylcylcotransferase"/>
</dbReference>
<name>A0A348AFE0_9FIRM</name>
<evidence type="ECO:0000313" key="3">
    <source>
        <dbReference type="EMBL" id="BBB89788.1"/>
    </source>
</evidence>
<sequence>MRRRKFRHYFAYGINMNNEQVRQIDIHPQVLNIARLPGYRLGFYGYSAIWDGAVETIVADTGAELWGVLYALDFAECERLDEWMDARVDGAGNYFHYPVTVVDGRGRIEDALIYKKSSLGNPKPPSAQYLDAIIRGAREKGLPAEYVMSLQSVASQPASYTVPRYPWAGKERVLSEECKICTDLIEKNRMAWLERLG</sequence>
<dbReference type="Pfam" id="PF13772">
    <property type="entry name" value="AIG2_2"/>
    <property type="match status" value="1"/>
</dbReference>
<dbReference type="PANTHER" id="PTHR12935:SF0">
    <property type="entry name" value="GAMMA-GLUTAMYLCYCLOTRANSFERASE"/>
    <property type="match status" value="1"/>
</dbReference>
<dbReference type="InterPro" id="IPR036568">
    <property type="entry name" value="GGCT-like_sf"/>
</dbReference>
<keyword evidence="1" id="KW-0456">Lyase</keyword>
<dbReference type="Proteomes" id="UP000276437">
    <property type="component" value="Chromosome"/>
</dbReference>
<accession>A0A348AFE0</accession>
<proteinExistence type="predicted"/>
<dbReference type="RefSeq" id="WP_126306049.1">
    <property type="nucleotide sequence ID" value="NZ_AP018449.1"/>
</dbReference>
<protein>
    <recommendedName>
        <fullName evidence="5">AIG2-like family protein</fullName>
    </recommendedName>
</protein>
<keyword evidence="4" id="KW-1185">Reference proteome</keyword>
<evidence type="ECO:0000256" key="2">
    <source>
        <dbReference type="PIRSR" id="PIRSR617939-2"/>
    </source>
</evidence>
<reference evidence="3 4" key="1">
    <citation type="journal article" date="2018" name="Int. J. Syst. Evol. Microbiol.">
        <title>Methylomusa anaerophila gen. nov., sp. nov., an anaerobic methanol-utilizing bacterium isolated from a microbial fuel cell.</title>
        <authorList>
            <person name="Amano N."/>
            <person name="Yamamuro A."/>
            <person name="Miyahara M."/>
            <person name="Kouzuma A."/>
            <person name="Abe T."/>
            <person name="Watanabe K."/>
        </authorList>
    </citation>
    <scope>NUCLEOTIDE SEQUENCE [LARGE SCALE GENOMIC DNA]</scope>
    <source>
        <strain evidence="3 4">MMFC1</strain>
    </source>
</reference>
<dbReference type="KEGG" id="mana:MAMMFC1_00422"/>
<dbReference type="PANTHER" id="PTHR12935">
    <property type="entry name" value="GAMMA-GLUTAMYLCYCLOTRANSFERASE"/>
    <property type="match status" value="1"/>
</dbReference>
<evidence type="ECO:0000313" key="4">
    <source>
        <dbReference type="Proteomes" id="UP000276437"/>
    </source>
</evidence>
<dbReference type="CDD" id="cd06661">
    <property type="entry name" value="GGCT_like"/>
    <property type="match status" value="1"/>
</dbReference>